<dbReference type="InterPro" id="IPR009228">
    <property type="entry name" value="Capsid_scaffold_GpO"/>
</dbReference>
<evidence type="ECO:0000313" key="3">
    <source>
        <dbReference type="Proteomes" id="UP000254765"/>
    </source>
</evidence>
<feature type="region of interest" description="Disordered" evidence="1">
    <location>
        <begin position="247"/>
        <end position="271"/>
    </location>
</feature>
<reference evidence="2 3" key="1">
    <citation type="submission" date="2018-06" db="EMBL/GenBank/DDBJ databases">
        <authorList>
            <consortium name="Pathogen Informatics"/>
            <person name="Doyle S."/>
        </authorList>
    </citation>
    <scope>NUCLEOTIDE SEQUENCE [LARGE SCALE GENOMIC DNA]</scope>
    <source>
        <strain evidence="2 3">NCTC10211</strain>
    </source>
</reference>
<dbReference type="RefSeq" id="WP_033639337.1">
    <property type="nucleotide sequence ID" value="NZ_CAMIQS010000003.1"/>
</dbReference>
<protein>
    <submittedName>
        <fullName evidence="2">Phage capsid scaffolding protein (GPO) serine peptidase</fullName>
    </submittedName>
</protein>
<proteinExistence type="predicted"/>
<name>A0A379YGI9_SERMA</name>
<dbReference type="EMBL" id="UGYK01000002">
    <property type="protein sequence ID" value="SUI45016.1"/>
    <property type="molecule type" value="Genomic_DNA"/>
</dbReference>
<gene>
    <name evidence="2" type="ORF">NCTC10211_01820</name>
</gene>
<dbReference type="Pfam" id="PF05929">
    <property type="entry name" value="Phage_GPO"/>
    <property type="match status" value="1"/>
</dbReference>
<accession>A0A379YGI9</accession>
<dbReference type="Proteomes" id="UP000254765">
    <property type="component" value="Unassembled WGS sequence"/>
</dbReference>
<evidence type="ECO:0000256" key="1">
    <source>
        <dbReference type="SAM" id="MobiDB-lite"/>
    </source>
</evidence>
<organism evidence="2 3">
    <name type="scientific">Serratia marcescens</name>
    <dbReference type="NCBI Taxonomy" id="615"/>
    <lineage>
        <taxon>Bacteria</taxon>
        <taxon>Pseudomonadati</taxon>
        <taxon>Pseudomonadota</taxon>
        <taxon>Gammaproteobacteria</taxon>
        <taxon>Enterobacterales</taxon>
        <taxon>Yersiniaceae</taxon>
        <taxon>Serratia</taxon>
    </lineage>
</organism>
<sequence length="271" mass="29623">MAKKVTKFFRIGVEGDTVDGREIGAADIQQMAATYSPKVYGARINMEHIKGILPDGYFRRYGGVVELKAEKIDEPDEPLLHGKWALYASLAPTDDLVSMVGAGQKVFTSMEIRRDFAKTGKSYLVGLAVTDDPASLGTDMLEFSRRHENVEFSAPLEVCFDFGPNADPETSFSARIKAMFSRKQATDDARFGEMEGAVMTVAEQLQEADTRFTEKFAALSEQVADLKQQVKTGSDAFSALQAQLSTSEDFSQQARPDATGGNSAQDVLTDC</sequence>
<dbReference type="AlphaFoldDB" id="A0A379YGI9"/>
<evidence type="ECO:0000313" key="2">
    <source>
        <dbReference type="EMBL" id="SUI45016.1"/>
    </source>
</evidence>